<dbReference type="Proteomes" id="UP000824037">
    <property type="component" value="Unassembled WGS sequence"/>
</dbReference>
<organism evidence="5 6">
    <name type="scientific">Candidatus Ruania gallistercoris</name>
    <dbReference type="NCBI Taxonomy" id="2838746"/>
    <lineage>
        <taxon>Bacteria</taxon>
        <taxon>Bacillati</taxon>
        <taxon>Actinomycetota</taxon>
        <taxon>Actinomycetes</taxon>
        <taxon>Micrococcales</taxon>
        <taxon>Ruaniaceae</taxon>
        <taxon>Ruania</taxon>
    </lineage>
</organism>
<dbReference type="SUPFAM" id="SSF47413">
    <property type="entry name" value="lambda repressor-like DNA-binding domains"/>
    <property type="match status" value="1"/>
</dbReference>
<dbReference type="AlphaFoldDB" id="A0A9D2EHU9"/>
<reference evidence="5" key="1">
    <citation type="journal article" date="2021" name="PeerJ">
        <title>Extensive microbial diversity within the chicken gut microbiome revealed by metagenomics and culture.</title>
        <authorList>
            <person name="Gilroy R."/>
            <person name="Ravi A."/>
            <person name="Getino M."/>
            <person name="Pursley I."/>
            <person name="Horton D.L."/>
            <person name="Alikhan N.F."/>
            <person name="Baker D."/>
            <person name="Gharbi K."/>
            <person name="Hall N."/>
            <person name="Watson M."/>
            <person name="Adriaenssens E.M."/>
            <person name="Foster-Nyarko E."/>
            <person name="Jarju S."/>
            <person name="Secka A."/>
            <person name="Antonio M."/>
            <person name="Oren A."/>
            <person name="Chaudhuri R.R."/>
            <person name="La Ragione R."/>
            <person name="Hildebrand F."/>
            <person name="Pallen M.J."/>
        </authorList>
    </citation>
    <scope>NUCLEOTIDE SEQUENCE</scope>
    <source>
        <strain evidence="5">ChiGjej4B4-7305</strain>
    </source>
</reference>
<dbReference type="SMART" id="SM00354">
    <property type="entry name" value="HTH_LACI"/>
    <property type="match status" value="1"/>
</dbReference>
<dbReference type="PANTHER" id="PTHR30146">
    <property type="entry name" value="LACI-RELATED TRANSCRIPTIONAL REPRESSOR"/>
    <property type="match status" value="1"/>
</dbReference>
<dbReference type="Pfam" id="PF00356">
    <property type="entry name" value="LacI"/>
    <property type="match status" value="1"/>
</dbReference>
<dbReference type="InterPro" id="IPR000843">
    <property type="entry name" value="HTH_LacI"/>
</dbReference>
<keyword evidence="3" id="KW-0804">Transcription</keyword>
<evidence type="ECO:0000313" key="5">
    <source>
        <dbReference type="EMBL" id="HIZ37675.1"/>
    </source>
</evidence>
<dbReference type="Gene3D" id="1.10.260.40">
    <property type="entry name" value="lambda repressor-like DNA-binding domains"/>
    <property type="match status" value="1"/>
</dbReference>
<sequence>VAEIAGVSMKTVSNVINGNVRVTEGTRERVLAAVQTVGYRPNLSARNLARGRSGVIALVVPRLEMPYFAALAGQVIDHAEARGWFVLIHETGWDRAAERAALEAQFPQRIDGLIVSAQHLQRSDLDERRATTPLVLLGERSFGAAAHHVAIDNAAAAQTAVAHLIAQGRRRIAMVGSSRDIADDPRMRGYLQALEAAGLTADAELMLPIRENSGEQGELVVRTLLESQVDRPDGIFAATDWVALGVMRALHLHGLHVPDDVAVVGFDDIPYARTVTPSLTTIAPDRSALAELALRMLEAQINDTGGLAAPVDETVPFELVVRESTTRIGAGGSA</sequence>
<dbReference type="InterPro" id="IPR046335">
    <property type="entry name" value="LacI/GalR-like_sensor"/>
</dbReference>
<keyword evidence="1" id="KW-0805">Transcription regulation</keyword>
<evidence type="ECO:0000256" key="3">
    <source>
        <dbReference type="ARBA" id="ARBA00023163"/>
    </source>
</evidence>
<evidence type="ECO:0000256" key="1">
    <source>
        <dbReference type="ARBA" id="ARBA00023015"/>
    </source>
</evidence>
<name>A0A9D2EHU9_9MICO</name>
<dbReference type="PROSITE" id="PS50932">
    <property type="entry name" value="HTH_LACI_2"/>
    <property type="match status" value="1"/>
</dbReference>
<dbReference type="GO" id="GO:0003700">
    <property type="term" value="F:DNA-binding transcription factor activity"/>
    <property type="evidence" value="ECO:0007669"/>
    <property type="project" value="TreeGrafter"/>
</dbReference>
<protein>
    <submittedName>
        <fullName evidence="5">LacI family transcriptional regulator</fullName>
    </submittedName>
</protein>
<evidence type="ECO:0000313" key="6">
    <source>
        <dbReference type="Proteomes" id="UP000824037"/>
    </source>
</evidence>
<accession>A0A9D2EHU9</accession>
<comment type="caution">
    <text evidence="5">The sequence shown here is derived from an EMBL/GenBank/DDBJ whole genome shotgun (WGS) entry which is preliminary data.</text>
</comment>
<evidence type="ECO:0000259" key="4">
    <source>
        <dbReference type="PROSITE" id="PS50932"/>
    </source>
</evidence>
<dbReference type="CDD" id="cd01392">
    <property type="entry name" value="HTH_LacI"/>
    <property type="match status" value="1"/>
</dbReference>
<dbReference type="InterPro" id="IPR028082">
    <property type="entry name" value="Peripla_BP_I"/>
</dbReference>
<dbReference type="GO" id="GO:0000976">
    <property type="term" value="F:transcription cis-regulatory region binding"/>
    <property type="evidence" value="ECO:0007669"/>
    <property type="project" value="TreeGrafter"/>
</dbReference>
<keyword evidence="2" id="KW-0238">DNA-binding</keyword>
<gene>
    <name evidence="5" type="ORF">H9815_18010</name>
</gene>
<dbReference type="Pfam" id="PF13377">
    <property type="entry name" value="Peripla_BP_3"/>
    <property type="match status" value="1"/>
</dbReference>
<proteinExistence type="predicted"/>
<dbReference type="Gene3D" id="3.40.50.2300">
    <property type="match status" value="2"/>
</dbReference>
<reference evidence="5" key="2">
    <citation type="submission" date="2021-04" db="EMBL/GenBank/DDBJ databases">
        <authorList>
            <person name="Gilroy R."/>
        </authorList>
    </citation>
    <scope>NUCLEOTIDE SEQUENCE</scope>
    <source>
        <strain evidence="5">ChiGjej4B4-7305</strain>
    </source>
</reference>
<feature type="domain" description="HTH lacI-type" evidence="4">
    <location>
        <begin position="1"/>
        <end position="50"/>
    </location>
</feature>
<evidence type="ECO:0000256" key="2">
    <source>
        <dbReference type="ARBA" id="ARBA00023125"/>
    </source>
</evidence>
<dbReference type="PANTHER" id="PTHR30146:SF109">
    <property type="entry name" value="HTH-TYPE TRANSCRIPTIONAL REGULATOR GALS"/>
    <property type="match status" value="1"/>
</dbReference>
<dbReference type="EMBL" id="DXBY01000310">
    <property type="protein sequence ID" value="HIZ37675.1"/>
    <property type="molecule type" value="Genomic_DNA"/>
</dbReference>
<dbReference type="SUPFAM" id="SSF53822">
    <property type="entry name" value="Periplasmic binding protein-like I"/>
    <property type="match status" value="1"/>
</dbReference>
<dbReference type="InterPro" id="IPR010982">
    <property type="entry name" value="Lambda_DNA-bd_dom_sf"/>
</dbReference>
<dbReference type="CDD" id="cd06267">
    <property type="entry name" value="PBP1_LacI_sugar_binding-like"/>
    <property type="match status" value="1"/>
</dbReference>
<feature type="non-terminal residue" evidence="5">
    <location>
        <position position="1"/>
    </location>
</feature>